<accession>A0AAD4ER06</accession>
<feature type="region of interest" description="Disordered" evidence="1">
    <location>
        <begin position="367"/>
        <end position="413"/>
    </location>
</feature>
<dbReference type="PANTHER" id="PTHR24148">
    <property type="entry name" value="ANKYRIN REPEAT DOMAIN-CONTAINING PROTEIN 39 HOMOLOG-RELATED"/>
    <property type="match status" value="1"/>
</dbReference>
<dbReference type="InterPro" id="IPR052895">
    <property type="entry name" value="HetReg/Transcr_Mod"/>
</dbReference>
<evidence type="ECO:0000256" key="1">
    <source>
        <dbReference type="SAM" id="MobiDB-lite"/>
    </source>
</evidence>
<name>A0AAD4ER06_9PEZI</name>
<reference evidence="3" key="1">
    <citation type="submission" date="2023-02" db="EMBL/GenBank/DDBJ databases">
        <authorList>
            <person name="Palmer J.M."/>
        </authorList>
    </citation>
    <scope>NUCLEOTIDE SEQUENCE</scope>
    <source>
        <strain evidence="3">FW57</strain>
    </source>
</reference>
<dbReference type="EMBL" id="JAHCVI010000004">
    <property type="protein sequence ID" value="KAG7285786.1"/>
    <property type="molecule type" value="Genomic_DNA"/>
</dbReference>
<evidence type="ECO:0000313" key="3">
    <source>
        <dbReference type="EMBL" id="KAG7285786.1"/>
    </source>
</evidence>
<dbReference type="Pfam" id="PF12511">
    <property type="entry name" value="DUF3716"/>
    <property type="match status" value="1"/>
</dbReference>
<gene>
    <name evidence="3" type="ORF">NEMBOFW57_008080</name>
</gene>
<feature type="region of interest" description="Disordered" evidence="1">
    <location>
        <begin position="68"/>
        <end position="99"/>
    </location>
</feature>
<evidence type="ECO:0000259" key="2">
    <source>
        <dbReference type="Pfam" id="PF06985"/>
    </source>
</evidence>
<dbReference type="InterPro" id="IPR022190">
    <property type="entry name" value="DUF3716"/>
</dbReference>
<dbReference type="Pfam" id="PF06985">
    <property type="entry name" value="HET"/>
    <property type="match status" value="1"/>
</dbReference>
<dbReference type="Proteomes" id="UP001197093">
    <property type="component" value="Unassembled WGS sequence"/>
</dbReference>
<feature type="domain" description="Heterokaryon incompatibility" evidence="2">
    <location>
        <begin position="633"/>
        <end position="764"/>
    </location>
</feature>
<feature type="compositionally biased region" description="Basic and acidic residues" evidence="1">
    <location>
        <begin position="86"/>
        <end position="99"/>
    </location>
</feature>
<feature type="compositionally biased region" description="Basic and acidic residues" evidence="1">
    <location>
        <begin position="330"/>
        <end position="339"/>
    </location>
</feature>
<protein>
    <recommendedName>
        <fullName evidence="2">Heterokaryon incompatibility domain-containing protein</fullName>
    </recommendedName>
</protein>
<organism evidence="3 4">
    <name type="scientific">Staphylotrichum longicolle</name>
    <dbReference type="NCBI Taxonomy" id="669026"/>
    <lineage>
        <taxon>Eukaryota</taxon>
        <taxon>Fungi</taxon>
        <taxon>Dikarya</taxon>
        <taxon>Ascomycota</taxon>
        <taxon>Pezizomycotina</taxon>
        <taxon>Sordariomycetes</taxon>
        <taxon>Sordariomycetidae</taxon>
        <taxon>Sordariales</taxon>
        <taxon>Chaetomiaceae</taxon>
        <taxon>Staphylotrichum</taxon>
    </lineage>
</organism>
<feature type="region of interest" description="Disordered" evidence="1">
    <location>
        <begin position="134"/>
        <end position="154"/>
    </location>
</feature>
<feature type="region of interest" description="Disordered" evidence="1">
    <location>
        <begin position="1107"/>
        <end position="1127"/>
    </location>
</feature>
<feature type="compositionally biased region" description="Acidic residues" evidence="1">
    <location>
        <begin position="611"/>
        <end position="623"/>
    </location>
</feature>
<proteinExistence type="predicted"/>
<feature type="region of interest" description="Disordered" evidence="1">
    <location>
        <begin position="605"/>
        <end position="630"/>
    </location>
</feature>
<comment type="caution">
    <text evidence="3">The sequence shown here is derived from an EMBL/GenBank/DDBJ whole genome shotgun (WGS) entry which is preliminary data.</text>
</comment>
<sequence length="1169" mass="129145">MARPVGLNDNLDGTFTILPEKGAGPPVVASRMPMDVEEVVEPKRPTYPGVSRKNVVWVNARAADETLAPAQMETTPDPAPVLPPNSEERDWSSDTDLGHAADGRPYREWWDLNDNRDGTFSIVRSHKQNRACVVSRNRPGPDEPPALDPRLPLTTAESRVAERQREDLRLPTRTPSLGTARSTALTRNENIVNASGSADLWGYLCSQIGAQVPGPEIPALKLLLGLPRVRDLDTTRPLSAGLSVDLNDKQIAGLIIQVTGEDAPSRCTECRRHNGPFRSCIRPSREVAKGISGFLRSSLRACGNCFVRKNSHACSVKSMVTTGLNSVLRSQDRDEDTPMRDAAPSLQESMLGRRRSTRLFLANIEHEGDAEDEESGNEAPTPDSRPPRRLVATKVARPAQQAQPFSQKRPAVKKATAPPEADLHMEDWEMADGRVNTPTSDHALAFSSTYLTSNQTVPIAPSITFQAVTIPSGRGHQFPPTRLDQKMYEPLDSSRREIRLLQVVGVSDDGPIQCLLRTVGLDDPGLEFAALSYVWGDESITRDVLVQGHARAVTANLEAALRNFWRYFTENGVSTTTRWRLVSCMIDEPNGLTKLRRCLSSKDGDLHHESDVDEETDSEDEPGADGGSNEVKDTYIFRRITAALRRAQVGGGHLPIWVDALCINQMDPGEKSQQIPMMRDIYAKARCVFSWLGPSGHNNFDLALSTIRKLTARVREGYPTSRLSQDYPELCAKNSDIPPFNKYWEAISSFDEAEYFERIWIFQELWAADPKNIVFVCGDEHLPMSTLTHYRSWAGPLQTLHTDHFPYSGRFIPVFPLISQINRTKSSDVLKTAGATRVFLDTVRRSRCKDPRDKVFALFGIFPMDLTPDYTMPVADVYAAWAVNSHQDLALGSLIVYSGIGLHPRTSEAHNLASWQPDFERLGEQINWSDAVHAYKHTTTETPAEYQPTISPPRRFTCFGVQVATVANVATQAGKTAVDFTHATTRSMIAVHNSNGASVIPVLKHLAEHKHRFWAPAYHEKGSLLHALVEIVNECTTDGADPAAPTPTPGPPSGDALRVLTPHEVFRLALLLRDGPDHPTADELAVLGFQSEEELWACLSGIIPSSRPSDGEGLDPAMDSEPRKAHEDKDAVGFVGRLLIFSFNKNIFYTADGTWAGGRPGRKHMTACT</sequence>
<evidence type="ECO:0000313" key="4">
    <source>
        <dbReference type="Proteomes" id="UP001197093"/>
    </source>
</evidence>
<feature type="region of interest" description="Disordered" evidence="1">
    <location>
        <begin position="327"/>
        <end position="354"/>
    </location>
</feature>
<keyword evidence="4" id="KW-1185">Reference proteome</keyword>
<dbReference type="InterPro" id="IPR010730">
    <property type="entry name" value="HET"/>
</dbReference>
<dbReference type="AlphaFoldDB" id="A0AAD4ER06"/>
<dbReference type="PANTHER" id="PTHR24148:SF64">
    <property type="entry name" value="HETEROKARYON INCOMPATIBILITY DOMAIN-CONTAINING PROTEIN"/>
    <property type="match status" value="1"/>
</dbReference>